<dbReference type="Pfam" id="PF13894">
    <property type="entry name" value="zf-C2H2_4"/>
    <property type="match status" value="1"/>
</dbReference>
<name>A0A182U9A2_9DIPT</name>
<dbReference type="PANTHER" id="PTHR16515">
    <property type="entry name" value="PR DOMAIN ZINC FINGER PROTEIN"/>
    <property type="match status" value="1"/>
</dbReference>
<dbReference type="STRING" id="34690.A0A182U9A2"/>
<keyword evidence="6" id="KW-0539">Nucleus</keyword>
<keyword evidence="13" id="KW-1185">Reference proteome</keyword>
<dbReference type="Gene3D" id="3.30.160.60">
    <property type="entry name" value="Classic Zinc Finger"/>
    <property type="match status" value="6"/>
</dbReference>
<dbReference type="PROSITE" id="PS51915">
    <property type="entry name" value="ZAD"/>
    <property type="match status" value="1"/>
</dbReference>
<feature type="binding site" evidence="8">
    <location>
        <position position="22"/>
    </location>
    <ligand>
        <name>Zn(2+)</name>
        <dbReference type="ChEBI" id="CHEBI:29105"/>
    </ligand>
</feature>
<feature type="domain" description="C2H2-type" evidence="10">
    <location>
        <begin position="337"/>
        <end position="364"/>
    </location>
</feature>
<dbReference type="InterPro" id="IPR013087">
    <property type="entry name" value="Znf_C2H2_type"/>
</dbReference>
<dbReference type="FunFam" id="3.30.160.60:FF:000145">
    <property type="entry name" value="Zinc finger protein 574"/>
    <property type="match status" value="1"/>
</dbReference>
<organism evidence="12 13">
    <name type="scientific">Anopheles melas</name>
    <dbReference type="NCBI Taxonomy" id="34690"/>
    <lineage>
        <taxon>Eukaryota</taxon>
        <taxon>Metazoa</taxon>
        <taxon>Ecdysozoa</taxon>
        <taxon>Arthropoda</taxon>
        <taxon>Hexapoda</taxon>
        <taxon>Insecta</taxon>
        <taxon>Pterygota</taxon>
        <taxon>Neoptera</taxon>
        <taxon>Endopterygota</taxon>
        <taxon>Diptera</taxon>
        <taxon>Nematocera</taxon>
        <taxon>Culicoidea</taxon>
        <taxon>Culicidae</taxon>
        <taxon>Anophelinae</taxon>
        <taxon>Anopheles</taxon>
    </lineage>
</organism>
<feature type="domain" description="C2H2-type" evidence="10">
    <location>
        <begin position="309"/>
        <end position="336"/>
    </location>
</feature>
<evidence type="ECO:0000313" key="13">
    <source>
        <dbReference type="Proteomes" id="UP000075902"/>
    </source>
</evidence>
<dbReference type="InterPro" id="IPR050331">
    <property type="entry name" value="Zinc_finger"/>
</dbReference>
<feature type="domain" description="C2H2-type" evidence="10">
    <location>
        <begin position="393"/>
        <end position="420"/>
    </location>
</feature>
<dbReference type="SUPFAM" id="SSF57716">
    <property type="entry name" value="Glucocorticoid receptor-like (DNA-binding domain)"/>
    <property type="match status" value="1"/>
</dbReference>
<protein>
    <recommendedName>
        <fullName evidence="14">Protein krueppel</fullName>
    </recommendedName>
</protein>
<dbReference type="EnsemblMetazoa" id="AMEC016279-RA">
    <property type="protein sequence ID" value="AMEC016279-PA"/>
    <property type="gene ID" value="AMEC016279"/>
</dbReference>
<sequence length="1018" mass="112444">MDIVREKVRTDKLKKSQTCRFCLAQNVPLTSIYAAQDQNISTPLPLQIMSCVGIEVYREDGMPGLICADCRLLMNYSYQFKQICNDANSQLKAYLSTGVWPNQLSLPKGLANLLSNLKQPPTKTNDKPKATNIIKLSPADLKNFKQGQKLNNANRTAGGEEANTSTAVPLMTSTPIVKRQGSDLARSSSTAITTNATTTTATADSNKPPQLGQQLIKVKKEATQPEQGGASNEPVILNNLVQSTVPKVAEEFVSTGDGTVEMVVTYAPEPSTKADGGGTVFPCSECPRTYPLKQLLDIHQLSHKRERKHQCDHCDKRFFSKYDLAKHITTHTGERPYVCVICRASFSRSSLLLRHQAKHQDEPKHLCKLCERSFLTVEDLQKHIENHEKSRPYHCAHCPKSFAYKQGLERHEIVHLAKLPFQCEYCEQSFLTAGKLSRHLATHAGDRPYPCRLCNKSFLLSHHLSRHLRRHNATGQSEYKCLDCGELFNSLGDLVYHSAKHAMESLTCPLCLEPFDSVEAVTEHIRSHSDQQQYGCDYCDLMYTSEQKLTDHCQQHHANELAYELPDDKSGPAKDSEQRQDENGTEPNNFVMDYRNVKEEEIFHEGLFLDEDESTLVPDPLSGFDEFDVTEIEVRPQSPPETSAKSVGRPPKATSATGTKTAVSASSTKGVTKVQPTNTTTTTTTTNDTKNSSTEEKKASTTAVQQTQEDGKASRQQRMEEFFKRNQEAVEKRMANQKLSDVLKSLPKGVTVKMETVDKQPAQPECVKTTGTDQPAAEAPAVPQKRGPGRPPKVRPVEAKEQEASKTAAPTKRSVLPAKTEQKPAADGKRELKRSATAIGISRERTKPVVVGQENSKTATKPPLPAPSKSSDSQSWMIKRTYAAKSSAPSEVAAGKKRPAEENDNEEAEEPAPSKRPALGRKTLNPSMIRQMSKKEPAAGTGKQPVRASTVLNSLPSATTVSATTTTNNIVNVKNLPKPTEAMKRVPVEMNIGGRTIKLHKITREEAIARANQLKAKQ</sequence>
<keyword evidence="3" id="KW-0677">Repeat</keyword>
<feature type="compositionally biased region" description="Basic and acidic residues" evidence="9">
    <location>
        <begin position="820"/>
        <end position="834"/>
    </location>
</feature>
<feature type="binding site" evidence="8">
    <location>
        <position position="70"/>
    </location>
    <ligand>
        <name>Zn(2+)</name>
        <dbReference type="ChEBI" id="CHEBI:29105"/>
    </ligand>
</feature>
<dbReference type="Proteomes" id="UP000075902">
    <property type="component" value="Unassembled WGS sequence"/>
</dbReference>
<feature type="region of interest" description="Disordered" evidence="9">
    <location>
        <begin position="633"/>
        <end position="717"/>
    </location>
</feature>
<evidence type="ECO:0008006" key="14">
    <source>
        <dbReference type="Google" id="ProtNLM"/>
    </source>
</evidence>
<evidence type="ECO:0000259" key="11">
    <source>
        <dbReference type="PROSITE" id="PS51915"/>
    </source>
</evidence>
<feature type="domain" description="C2H2-type" evidence="10">
    <location>
        <begin position="506"/>
        <end position="533"/>
    </location>
</feature>
<dbReference type="PANTHER" id="PTHR16515:SF66">
    <property type="entry name" value="C2H2-TYPE DOMAIN-CONTAINING PROTEIN"/>
    <property type="match status" value="1"/>
</dbReference>
<dbReference type="SMART" id="SM00355">
    <property type="entry name" value="ZnF_C2H2"/>
    <property type="match status" value="10"/>
</dbReference>
<feature type="compositionally biased region" description="Basic and acidic residues" evidence="9">
    <location>
        <begin position="566"/>
        <end position="582"/>
    </location>
</feature>
<dbReference type="FunFam" id="3.30.160.60:FF:000358">
    <property type="entry name" value="zinc finger protein 24"/>
    <property type="match status" value="1"/>
</dbReference>
<feature type="compositionally biased region" description="Polar residues" evidence="9">
    <location>
        <begin position="654"/>
        <end position="676"/>
    </location>
</feature>
<evidence type="ECO:0000256" key="5">
    <source>
        <dbReference type="ARBA" id="ARBA00022833"/>
    </source>
</evidence>
<accession>A0A182U9A2</accession>
<dbReference type="GO" id="GO:0008270">
    <property type="term" value="F:zinc ion binding"/>
    <property type="evidence" value="ECO:0007669"/>
    <property type="project" value="UniProtKB-UniRule"/>
</dbReference>
<reference evidence="13" key="1">
    <citation type="submission" date="2014-01" db="EMBL/GenBank/DDBJ databases">
        <title>The Genome Sequence of Anopheles melas CM1001059_A (V2).</title>
        <authorList>
            <consortium name="The Broad Institute Genomics Platform"/>
            <person name="Neafsey D.E."/>
            <person name="Besansky N."/>
            <person name="Howell P."/>
            <person name="Walton C."/>
            <person name="Young S.K."/>
            <person name="Zeng Q."/>
            <person name="Gargeya S."/>
            <person name="Fitzgerald M."/>
            <person name="Haas B."/>
            <person name="Abouelleil A."/>
            <person name="Allen A.W."/>
            <person name="Alvarado L."/>
            <person name="Arachchi H.M."/>
            <person name="Berlin A.M."/>
            <person name="Chapman S.B."/>
            <person name="Gainer-Dewar J."/>
            <person name="Goldberg J."/>
            <person name="Griggs A."/>
            <person name="Gujja S."/>
            <person name="Hansen M."/>
            <person name="Howarth C."/>
            <person name="Imamovic A."/>
            <person name="Ireland A."/>
            <person name="Larimer J."/>
            <person name="McCowan C."/>
            <person name="Murphy C."/>
            <person name="Pearson M."/>
            <person name="Poon T.W."/>
            <person name="Priest M."/>
            <person name="Roberts A."/>
            <person name="Saif S."/>
            <person name="Shea T."/>
            <person name="Sisk P."/>
            <person name="Sykes S."/>
            <person name="Wortman J."/>
            <person name="Nusbaum C."/>
            <person name="Birren B."/>
        </authorList>
    </citation>
    <scope>NUCLEOTIDE SEQUENCE [LARGE SCALE GENOMIC DNA]</scope>
    <source>
        <strain evidence="13">CM1001059</strain>
    </source>
</reference>
<dbReference type="PROSITE" id="PS50157">
    <property type="entry name" value="ZINC_FINGER_C2H2_2"/>
    <property type="match status" value="9"/>
</dbReference>
<evidence type="ECO:0000256" key="1">
    <source>
        <dbReference type="ARBA" id="ARBA00004123"/>
    </source>
</evidence>
<dbReference type="AlphaFoldDB" id="A0A182U9A2"/>
<evidence type="ECO:0000256" key="8">
    <source>
        <dbReference type="PROSITE-ProRule" id="PRU01263"/>
    </source>
</evidence>
<keyword evidence="2 8" id="KW-0479">Metal-binding</keyword>
<feature type="region of interest" description="Disordered" evidence="9">
    <location>
        <begin position="564"/>
        <end position="591"/>
    </location>
</feature>
<feature type="domain" description="ZAD" evidence="11">
    <location>
        <begin position="17"/>
        <end position="94"/>
    </location>
</feature>
<dbReference type="Pfam" id="PF07776">
    <property type="entry name" value="zf-AD"/>
    <property type="match status" value="1"/>
</dbReference>
<reference evidence="12" key="2">
    <citation type="submission" date="2020-05" db="UniProtKB">
        <authorList>
            <consortium name="EnsemblMetazoa"/>
        </authorList>
    </citation>
    <scope>IDENTIFICATION</scope>
    <source>
        <strain evidence="12">CM1001059</strain>
    </source>
</reference>
<proteinExistence type="predicted"/>
<feature type="domain" description="C2H2-type" evidence="10">
    <location>
        <begin position="281"/>
        <end position="308"/>
    </location>
</feature>
<comment type="subcellular location">
    <subcellularLocation>
        <location evidence="1">Nucleus</location>
    </subcellularLocation>
</comment>
<evidence type="ECO:0000256" key="6">
    <source>
        <dbReference type="ARBA" id="ARBA00023242"/>
    </source>
</evidence>
<feature type="region of interest" description="Disordered" evidence="9">
    <location>
        <begin position="179"/>
        <end position="209"/>
    </location>
</feature>
<evidence type="ECO:0000256" key="2">
    <source>
        <dbReference type="ARBA" id="ARBA00022723"/>
    </source>
</evidence>
<feature type="compositionally biased region" description="Low complexity" evidence="9">
    <location>
        <begin position="677"/>
        <end position="692"/>
    </location>
</feature>
<feature type="domain" description="C2H2-type" evidence="10">
    <location>
        <begin position="479"/>
        <end position="506"/>
    </location>
</feature>
<feature type="domain" description="C2H2-type" evidence="10">
    <location>
        <begin position="449"/>
        <end position="476"/>
    </location>
</feature>
<dbReference type="SUPFAM" id="SSF57667">
    <property type="entry name" value="beta-beta-alpha zinc fingers"/>
    <property type="match status" value="6"/>
</dbReference>
<dbReference type="VEuPathDB" id="VectorBase:AMEC016279"/>
<dbReference type="InterPro" id="IPR012934">
    <property type="entry name" value="Znf_AD"/>
</dbReference>
<dbReference type="Pfam" id="PF00096">
    <property type="entry name" value="zf-C2H2"/>
    <property type="match status" value="3"/>
</dbReference>
<evidence type="ECO:0000256" key="9">
    <source>
        <dbReference type="SAM" id="MobiDB-lite"/>
    </source>
</evidence>
<dbReference type="FunFam" id="3.30.160.60:FF:000256">
    <property type="entry name" value="PLAG1 like zinc finger 2"/>
    <property type="match status" value="1"/>
</dbReference>
<evidence type="ECO:0000256" key="7">
    <source>
        <dbReference type="PROSITE-ProRule" id="PRU00042"/>
    </source>
</evidence>
<dbReference type="InterPro" id="IPR036236">
    <property type="entry name" value="Znf_C2H2_sf"/>
</dbReference>
<dbReference type="Gene3D" id="3.40.1800.20">
    <property type="match status" value="1"/>
</dbReference>
<evidence type="ECO:0000256" key="3">
    <source>
        <dbReference type="ARBA" id="ARBA00022737"/>
    </source>
</evidence>
<evidence type="ECO:0000259" key="10">
    <source>
        <dbReference type="PROSITE" id="PS50157"/>
    </source>
</evidence>
<feature type="binding site" evidence="8">
    <location>
        <position position="19"/>
    </location>
    <ligand>
        <name>Zn(2+)</name>
        <dbReference type="ChEBI" id="CHEBI:29105"/>
    </ligand>
</feature>
<feature type="region of interest" description="Disordered" evidence="9">
    <location>
        <begin position="755"/>
        <end position="948"/>
    </location>
</feature>
<keyword evidence="4 7" id="KW-0863">Zinc-finger</keyword>
<evidence type="ECO:0000256" key="4">
    <source>
        <dbReference type="ARBA" id="ARBA00022771"/>
    </source>
</evidence>
<feature type="domain" description="C2H2-type" evidence="10">
    <location>
        <begin position="365"/>
        <end position="392"/>
    </location>
</feature>
<feature type="compositionally biased region" description="Basic and acidic residues" evidence="9">
    <location>
        <begin position="795"/>
        <end position="804"/>
    </location>
</feature>
<dbReference type="GO" id="GO:0010468">
    <property type="term" value="P:regulation of gene expression"/>
    <property type="evidence" value="ECO:0007669"/>
    <property type="project" value="TreeGrafter"/>
</dbReference>
<feature type="compositionally biased region" description="Low complexity" evidence="9">
    <location>
        <begin position="187"/>
        <end position="205"/>
    </location>
</feature>
<dbReference type="PROSITE" id="PS00028">
    <property type="entry name" value="ZINC_FINGER_C2H2_1"/>
    <property type="match status" value="10"/>
</dbReference>
<feature type="binding site" evidence="8">
    <location>
        <position position="67"/>
    </location>
    <ligand>
        <name>Zn(2+)</name>
        <dbReference type="ChEBI" id="CHEBI:29105"/>
    </ligand>
</feature>
<dbReference type="SMART" id="SM00868">
    <property type="entry name" value="zf-AD"/>
    <property type="match status" value="2"/>
</dbReference>
<dbReference type="GO" id="GO:0005634">
    <property type="term" value="C:nucleus"/>
    <property type="evidence" value="ECO:0007669"/>
    <property type="project" value="UniProtKB-SubCell"/>
</dbReference>
<keyword evidence="5 8" id="KW-0862">Zinc</keyword>
<feature type="domain" description="C2H2-type" evidence="10">
    <location>
        <begin position="421"/>
        <end position="448"/>
    </location>
</feature>
<evidence type="ECO:0000313" key="12">
    <source>
        <dbReference type="EnsemblMetazoa" id="AMEC016279-PA"/>
    </source>
</evidence>